<accession>A0A822ZBS4</accession>
<reference evidence="1 2" key="1">
    <citation type="journal article" date="2020" name="Mol. Biol. Evol.">
        <title>Distinct Expression and Methylation Patterns for Genes with Different Fates following a Single Whole-Genome Duplication in Flowering Plants.</title>
        <authorList>
            <person name="Shi T."/>
            <person name="Rahmani R.S."/>
            <person name="Gugger P.F."/>
            <person name="Wang M."/>
            <person name="Li H."/>
            <person name="Zhang Y."/>
            <person name="Li Z."/>
            <person name="Wang Q."/>
            <person name="Van de Peer Y."/>
            <person name="Marchal K."/>
            <person name="Chen J."/>
        </authorList>
    </citation>
    <scope>NUCLEOTIDE SEQUENCE [LARGE SCALE GENOMIC DNA]</scope>
    <source>
        <tissue evidence="1">Leaf</tissue>
    </source>
</reference>
<comment type="caution">
    <text evidence="1">The sequence shown here is derived from an EMBL/GenBank/DDBJ whole genome shotgun (WGS) entry which is preliminary data.</text>
</comment>
<evidence type="ECO:0000313" key="2">
    <source>
        <dbReference type="Proteomes" id="UP000607653"/>
    </source>
</evidence>
<dbReference type="AlphaFoldDB" id="A0A822ZBS4"/>
<organism evidence="1 2">
    <name type="scientific">Nelumbo nucifera</name>
    <name type="common">Sacred lotus</name>
    <dbReference type="NCBI Taxonomy" id="4432"/>
    <lineage>
        <taxon>Eukaryota</taxon>
        <taxon>Viridiplantae</taxon>
        <taxon>Streptophyta</taxon>
        <taxon>Embryophyta</taxon>
        <taxon>Tracheophyta</taxon>
        <taxon>Spermatophyta</taxon>
        <taxon>Magnoliopsida</taxon>
        <taxon>Proteales</taxon>
        <taxon>Nelumbonaceae</taxon>
        <taxon>Nelumbo</taxon>
    </lineage>
</organism>
<protein>
    <submittedName>
        <fullName evidence="1">Uncharacterized protein</fullName>
    </submittedName>
</protein>
<dbReference type="Proteomes" id="UP000607653">
    <property type="component" value="Unassembled WGS sequence"/>
</dbReference>
<gene>
    <name evidence="1" type="ORF">HUJ06_001914</name>
</gene>
<sequence length="39" mass="4487">MFKNKNLASIIQCHSYISSSTIELQLKRLEFGCNLVIDE</sequence>
<dbReference type="EMBL" id="DUZY01000006">
    <property type="protein sequence ID" value="DAD43684.1"/>
    <property type="molecule type" value="Genomic_DNA"/>
</dbReference>
<keyword evidence="2" id="KW-1185">Reference proteome</keyword>
<proteinExistence type="predicted"/>
<evidence type="ECO:0000313" key="1">
    <source>
        <dbReference type="EMBL" id="DAD43684.1"/>
    </source>
</evidence>
<name>A0A822ZBS4_NELNU</name>